<evidence type="ECO:0000256" key="2">
    <source>
        <dbReference type="ARBA" id="ARBA00022679"/>
    </source>
</evidence>
<dbReference type="PANTHER" id="PTHR43648:SF1">
    <property type="entry name" value="ELECTRON TRANSFER FLAVOPROTEIN BETA SUBUNIT LYSINE METHYLTRANSFERASE"/>
    <property type="match status" value="1"/>
</dbReference>
<sequence length="225" mass="23267">MSEALTAARAARLRAFIAGATATRAPPLTPELLMRVADEITPIWGMTEAALEAEGLAPPFWAFPWAGGQALARTVLDAPARVAGRRVLAFACGGGLEACAAARAGAAEVVANDLDPAALEACAMNAALNGARVSALHGDLTQAPARGFDVILAADVFYERAASLRILDWLRDAAAAGAEVLLADAARGFLPTAGLERVAAHVVPTPPALEDRAARCATVWRIPRD</sequence>
<keyword evidence="2" id="KW-0808">Transferase</keyword>
<gene>
    <name evidence="3" type="ORF">SAMN05444370_102359</name>
</gene>
<evidence type="ECO:0000313" key="4">
    <source>
        <dbReference type="Proteomes" id="UP000198703"/>
    </source>
</evidence>
<keyword evidence="1" id="KW-0489">Methyltransferase</keyword>
<evidence type="ECO:0000256" key="1">
    <source>
        <dbReference type="ARBA" id="ARBA00022603"/>
    </source>
</evidence>
<dbReference type="InterPro" id="IPR029063">
    <property type="entry name" value="SAM-dependent_MTases_sf"/>
</dbReference>
<dbReference type="Pfam" id="PF06325">
    <property type="entry name" value="PrmA"/>
    <property type="match status" value="1"/>
</dbReference>
<dbReference type="PANTHER" id="PTHR43648">
    <property type="entry name" value="ELECTRON TRANSFER FLAVOPROTEIN BETA SUBUNIT LYSINE METHYLTRANSFERASE"/>
    <property type="match status" value="1"/>
</dbReference>
<evidence type="ECO:0000313" key="3">
    <source>
        <dbReference type="EMBL" id="SDZ96842.1"/>
    </source>
</evidence>
<dbReference type="RefSeq" id="WP_093249228.1">
    <property type="nucleotide sequence ID" value="NZ_FNQM01000002.1"/>
</dbReference>
<dbReference type="Proteomes" id="UP000198703">
    <property type="component" value="Unassembled WGS sequence"/>
</dbReference>
<keyword evidence="4" id="KW-1185">Reference proteome</keyword>
<protein>
    <submittedName>
        <fullName evidence="3">Predicted nicotinamide N-methyase</fullName>
    </submittedName>
</protein>
<dbReference type="InterPro" id="IPR050078">
    <property type="entry name" value="Ribosomal_L11_MeTrfase_PrmA"/>
</dbReference>
<dbReference type="GO" id="GO:0032259">
    <property type="term" value="P:methylation"/>
    <property type="evidence" value="ECO:0007669"/>
    <property type="project" value="UniProtKB-KW"/>
</dbReference>
<dbReference type="OrthoDB" id="9794615at2"/>
<dbReference type="STRING" id="89524.SAMN05444370_102359"/>
<accession>A0A1H3XE08</accession>
<dbReference type="SUPFAM" id="SSF53335">
    <property type="entry name" value="S-adenosyl-L-methionine-dependent methyltransferases"/>
    <property type="match status" value="1"/>
</dbReference>
<organism evidence="3 4">
    <name type="scientific">Rubrimonas cliftonensis</name>
    <dbReference type="NCBI Taxonomy" id="89524"/>
    <lineage>
        <taxon>Bacteria</taxon>
        <taxon>Pseudomonadati</taxon>
        <taxon>Pseudomonadota</taxon>
        <taxon>Alphaproteobacteria</taxon>
        <taxon>Rhodobacterales</taxon>
        <taxon>Paracoccaceae</taxon>
        <taxon>Rubrimonas</taxon>
    </lineage>
</organism>
<reference evidence="3 4" key="1">
    <citation type="submission" date="2016-10" db="EMBL/GenBank/DDBJ databases">
        <authorList>
            <person name="de Groot N.N."/>
        </authorList>
    </citation>
    <scope>NUCLEOTIDE SEQUENCE [LARGE SCALE GENOMIC DNA]</scope>
    <source>
        <strain evidence="3 4">DSM 15345</strain>
    </source>
</reference>
<name>A0A1H3XE08_9RHOB</name>
<dbReference type="Gene3D" id="3.40.50.150">
    <property type="entry name" value="Vaccinia Virus protein VP39"/>
    <property type="match status" value="1"/>
</dbReference>
<dbReference type="EMBL" id="FNQM01000002">
    <property type="protein sequence ID" value="SDZ96842.1"/>
    <property type="molecule type" value="Genomic_DNA"/>
</dbReference>
<proteinExistence type="predicted"/>
<dbReference type="AlphaFoldDB" id="A0A1H3XE08"/>
<dbReference type="GO" id="GO:0016279">
    <property type="term" value="F:protein-lysine N-methyltransferase activity"/>
    <property type="evidence" value="ECO:0007669"/>
    <property type="project" value="TreeGrafter"/>
</dbReference>